<keyword evidence="1" id="KW-0812">Transmembrane</keyword>
<keyword evidence="3" id="KW-1185">Reference proteome</keyword>
<evidence type="ECO:0000313" key="3">
    <source>
        <dbReference type="Proteomes" id="UP001290861"/>
    </source>
</evidence>
<proteinExistence type="predicted"/>
<evidence type="ECO:0000256" key="1">
    <source>
        <dbReference type="SAM" id="Phobius"/>
    </source>
</evidence>
<dbReference type="NCBIfam" id="TIGR02595">
    <property type="entry name" value="PEP_CTERM"/>
    <property type="match status" value="1"/>
</dbReference>
<dbReference type="InterPro" id="IPR013424">
    <property type="entry name" value="Ice-binding_C"/>
</dbReference>
<keyword evidence="1" id="KW-1133">Transmembrane helix</keyword>
<dbReference type="RefSeq" id="WP_322608957.1">
    <property type="nucleotide sequence ID" value="NZ_JARVCO010000010.1"/>
</dbReference>
<comment type="caution">
    <text evidence="2">The sequence shown here is derived from an EMBL/GenBank/DDBJ whole genome shotgun (WGS) entry which is preliminary data.</text>
</comment>
<evidence type="ECO:0000313" key="2">
    <source>
        <dbReference type="EMBL" id="MDZ8119169.1"/>
    </source>
</evidence>
<accession>A0ABU5MY86</accession>
<keyword evidence="1" id="KW-0472">Membrane</keyword>
<dbReference type="EMBL" id="JARVCO010000010">
    <property type="protein sequence ID" value="MDZ8119169.1"/>
    <property type="molecule type" value="Genomic_DNA"/>
</dbReference>
<organism evidence="2 3">
    <name type="scientific">Pontiella agarivorans</name>
    <dbReference type="NCBI Taxonomy" id="3038953"/>
    <lineage>
        <taxon>Bacteria</taxon>
        <taxon>Pseudomonadati</taxon>
        <taxon>Kiritimatiellota</taxon>
        <taxon>Kiritimatiellia</taxon>
        <taxon>Kiritimatiellales</taxon>
        <taxon>Pontiellaceae</taxon>
        <taxon>Pontiella</taxon>
    </lineage>
</organism>
<protein>
    <submittedName>
        <fullName evidence="2">PEP-CTERM sorting domain-containing protein</fullName>
    </submittedName>
</protein>
<feature type="transmembrane region" description="Helical" evidence="1">
    <location>
        <begin position="222"/>
        <end position="241"/>
    </location>
</feature>
<gene>
    <name evidence="2" type="ORF">P9H32_11095</name>
</gene>
<name>A0ABU5MY86_9BACT</name>
<dbReference type="Proteomes" id="UP001290861">
    <property type="component" value="Unassembled WGS sequence"/>
</dbReference>
<sequence length="243" mass="24993">MQIRNVSKGSWVGLVLAAAVNGVLGDVVLLGGFDGNESTVNSSSDTVDASYFKQDASAAGVVSMTGIANTSKYLTDSGTSSTMWGFYSLVPEPVSENRVANDKDVGVTLTISVDAAYSGASDVMLSDFVMALYKGAAGLATLTYTGGDLVGVTSDTVVATIDLSGQGLNTWRDYDISLAALTDVGLSSGQAATFKLATSSFDGGVYTRLDNVGIVGTVPEPATLGLIVMFGGGILFVRRTFLM</sequence>
<reference evidence="2 3" key="1">
    <citation type="journal article" date="2024" name="Appl. Environ. Microbiol.">
        <title>Pontiella agarivorans sp. nov., a novel marine anaerobic bacterium capable of degrading macroalgal polysaccharides and fixing nitrogen.</title>
        <authorList>
            <person name="Liu N."/>
            <person name="Kivenson V."/>
            <person name="Peng X."/>
            <person name="Cui Z."/>
            <person name="Lankiewicz T.S."/>
            <person name="Gosselin K.M."/>
            <person name="English C.J."/>
            <person name="Blair E.M."/>
            <person name="O'Malley M.A."/>
            <person name="Valentine D.L."/>
        </authorList>
    </citation>
    <scope>NUCLEOTIDE SEQUENCE [LARGE SCALE GENOMIC DNA]</scope>
    <source>
        <strain evidence="2 3">NLcol2</strain>
    </source>
</reference>